<keyword evidence="2" id="KW-0233">DNA recombination</keyword>
<sequence length="738" mass="83138">MPSSNFANQMLAIGAASTFDATKLSNSTLRSTVSHINTLRRNGIPITEQALTLNTVYMLDRLVDVHGRPLTDQYKRQIGSTIKRLYPKVDISLGPYNQSRKRNAQTRVASETYVQDIRKIRDGAVDLLVDTNKRKQIEDLGMYDTCLAILITISTSLRIHEILQLKLAHIPKIQSNEPIGIKTKRSNDVRYIAPNELLLNIFTTVQRQRAWIQQNVQFRKSDYTLRCQQDRLDAGYIIISSEDYMRKKLHELSASLGISSSTLGFNVFRKHITSVLTAGGGHFVAQALNNHSSVNTTLDHYNVITSQSAQMTFDDLIGKFDSLDKPEKDQLIPPKIVMDKNNKFVLANNGLEQSTSSSSSIHQSQNIANDTNNEYINHLPSSSSSPPPPQQSQLSTINHLPSSSQQSQLSTAILPIQSSLSSSIQQPTITKTLPPSQQQEQQPLLMDIPPVKPFRPIKSNQTIKMPTSDQLEIKPNESISQKLERQRVTHIATNISEINNIHDIYTNRLNELQNMHMNSTRTSQLLQKKMQTVDDITSLNAEISQLLKILTSEKQIAANLNIELNNRILATQLPMEQLERSALINYKKTLDGMVRQNIENKKLFYTEMVKHRQRMNQVEKTVLGKSSLTFDKSSGLNIQQPYNHPKIIPQLRKPINTIQQIPLSSNTSNVNSMISQQSLKSPQYSLPIVDTSKIISSPSPSSSSSSTTISQSARIQQYPFETPPYFDTDVDMKNIFND</sequence>
<dbReference type="GO" id="GO:0006310">
    <property type="term" value="P:DNA recombination"/>
    <property type="evidence" value="ECO:0007669"/>
    <property type="project" value="UniProtKB-KW"/>
</dbReference>
<dbReference type="GO" id="GO:0015074">
    <property type="term" value="P:DNA integration"/>
    <property type="evidence" value="ECO:0007669"/>
    <property type="project" value="InterPro"/>
</dbReference>
<evidence type="ECO:0000256" key="2">
    <source>
        <dbReference type="ARBA" id="ARBA00023172"/>
    </source>
</evidence>
<dbReference type="RefSeq" id="YP_009551755.1">
    <property type="nucleotide sequence ID" value="NC_040536.1"/>
</dbReference>
<feature type="region of interest" description="Disordered" evidence="3">
    <location>
        <begin position="695"/>
        <end position="714"/>
    </location>
</feature>
<dbReference type="EMBL" id="KY608910">
    <property type="protein sequence ID" value="AUQ43949.1"/>
    <property type="molecule type" value="Genomic_DNA"/>
</dbReference>
<evidence type="ECO:0000256" key="3">
    <source>
        <dbReference type="SAM" id="MobiDB-lite"/>
    </source>
</evidence>
<keyword evidence="5" id="KW-1185">Reference proteome</keyword>
<evidence type="ECO:0000313" key="5">
    <source>
        <dbReference type="Proteomes" id="UP000290737"/>
    </source>
</evidence>
<reference evidence="4" key="1">
    <citation type="journal article" date="2021" name="Virus">
        <title>The discovery, distribution and diversity of DNA viruses associated with Drosophila melanogaster in Europe.</title>
        <authorList>
            <person name="Wallace M.A."/>
            <person name="Coffman K.A."/>
            <person name="Gilbert C."/>
            <person name="Ravindran S."/>
            <person name="Albery G.F."/>
            <person name="Abbott J."/>
            <person name="Argyridou E."/>
            <person name="Bellosta P."/>
            <person name="Betancourt A.J."/>
            <person name="Colinet H."/>
            <person name="Eric K."/>
            <person name="Glaser-Schmitt A."/>
            <person name="Grath S."/>
            <person name="Jelic M."/>
            <person name="Kankare M."/>
            <person name="Kozeretska I."/>
            <person name="Loeschcke V."/>
            <person name="Montchamp-Moreau C."/>
            <person name="Ometto L."/>
            <person name="Onder B.S."/>
            <person name="Orengo D.J."/>
            <person name="Parsch J."/>
            <person name="Pascual M."/>
            <person name="Patenkovic A."/>
            <person name="Puerma E."/>
            <person name="Ritchie M.G."/>
            <person name="Rota-Stabelli O."/>
            <person name="Schou M.F."/>
            <person name="Serga S.V."/>
            <person name="Stamenkovic-Radak M."/>
            <person name="Tanaskovic M."/>
            <person name="Veselinovic M.S."/>
            <person name="Vieira J."/>
            <person name="Vieira C.P."/>
            <person name="Kapun M."/>
            <person name="Flatt T."/>
            <person name="Gonzalez J."/>
            <person name="Staubach F."/>
            <person name="Obbard D.J."/>
        </authorList>
    </citation>
    <scope>NUCLEOTIDE SEQUENCE</scope>
    <source>
        <strain evidence="4">SRR3939042_Esparto_2012</strain>
    </source>
</reference>
<dbReference type="OrthoDB" id="10960at10239"/>
<feature type="region of interest" description="Disordered" evidence="3">
    <location>
        <begin position="373"/>
        <end position="410"/>
    </location>
</feature>
<dbReference type="GO" id="GO:0003677">
    <property type="term" value="F:DNA binding"/>
    <property type="evidence" value="ECO:0007669"/>
    <property type="project" value="InterPro"/>
</dbReference>
<protein>
    <submittedName>
        <fullName evidence="4">Vlf-1</fullName>
    </submittedName>
</protein>
<feature type="region of interest" description="Disordered" evidence="3">
    <location>
        <begin position="425"/>
        <end position="450"/>
    </location>
</feature>
<feature type="compositionally biased region" description="Low complexity" evidence="3">
    <location>
        <begin position="425"/>
        <end position="445"/>
    </location>
</feature>
<dbReference type="InterPro" id="IPR013762">
    <property type="entry name" value="Integrase-like_cat_sf"/>
</dbReference>
<feature type="compositionally biased region" description="Low complexity" evidence="3">
    <location>
        <begin position="695"/>
        <end position="712"/>
    </location>
</feature>
<dbReference type="GeneID" id="41701749"/>
<comment type="similarity">
    <text evidence="1">Belongs to the 'phage' integrase family.</text>
</comment>
<dbReference type="Gene3D" id="1.10.443.10">
    <property type="entry name" value="Intergrase catalytic core"/>
    <property type="match status" value="1"/>
</dbReference>
<dbReference type="Proteomes" id="UP000290737">
    <property type="component" value="Genome"/>
</dbReference>
<dbReference type="InterPro" id="IPR011010">
    <property type="entry name" value="DNA_brk_join_enz"/>
</dbReference>
<name>A0A2I7G2U1_9VIRU</name>
<organism evidence="4">
    <name type="scientific">Esparto virus</name>
    <dbReference type="NCBI Taxonomy" id="2072209"/>
    <lineage>
        <taxon>Viruses</taxon>
        <taxon>Viruses incertae sedis</taxon>
        <taxon>Naldaviricetes</taxon>
        <taxon>Lefavirales</taxon>
        <taxon>Nudiviridae</taxon>
        <taxon>Alphanudivirus</taxon>
        <taxon>Alphanudivirus tertidromelanogasteris</taxon>
    </lineage>
</organism>
<evidence type="ECO:0000256" key="1">
    <source>
        <dbReference type="ARBA" id="ARBA00008857"/>
    </source>
</evidence>
<evidence type="ECO:0000313" key="4">
    <source>
        <dbReference type="EMBL" id="AUQ43949.1"/>
    </source>
</evidence>
<accession>A0A2I7G2U1</accession>
<dbReference type="KEGG" id="vg:41701749"/>
<dbReference type="SUPFAM" id="SSF56349">
    <property type="entry name" value="DNA breaking-rejoining enzymes"/>
    <property type="match status" value="1"/>
</dbReference>
<proteinExistence type="inferred from homology"/>